<keyword evidence="3" id="KW-1185">Reference proteome</keyword>
<accession>A0A1X2HCE7</accession>
<proteinExistence type="predicted"/>
<evidence type="ECO:0000313" key="3">
    <source>
        <dbReference type="Proteomes" id="UP000242180"/>
    </source>
</evidence>
<dbReference type="Gene3D" id="3.40.50.10190">
    <property type="entry name" value="BRCT domain"/>
    <property type="match status" value="1"/>
</dbReference>
<dbReference type="EMBL" id="MCGN01000005">
    <property type="protein sequence ID" value="ORY96457.1"/>
    <property type="molecule type" value="Genomic_DNA"/>
</dbReference>
<name>A0A1X2HCE7_SYNRA</name>
<dbReference type="PROSITE" id="PS50172">
    <property type="entry name" value="BRCT"/>
    <property type="match status" value="1"/>
</dbReference>
<dbReference type="Proteomes" id="UP000242180">
    <property type="component" value="Unassembled WGS sequence"/>
</dbReference>
<dbReference type="AlphaFoldDB" id="A0A1X2HCE7"/>
<organism evidence="2 3">
    <name type="scientific">Syncephalastrum racemosum</name>
    <name type="common">Filamentous fungus</name>
    <dbReference type="NCBI Taxonomy" id="13706"/>
    <lineage>
        <taxon>Eukaryota</taxon>
        <taxon>Fungi</taxon>
        <taxon>Fungi incertae sedis</taxon>
        <taxon>Mucoromycota</taxon>
        <taxon>Mucoromycotina</taxon>
        <taxon>Mucoromycetes</taxon>
        <taxon>Mucorales</taxon>
        <taxon>Syncephalastraceae</taxon>
        <taxon>Syncephalastrum</taxon>
    </lineage>
</organism>
<reference evidence="2 3" key="1">
    <citation type="submission" date="2016-07" db="EMBL/GenBank/DDBJ databases">
        <title>Pervasive Adenine N6-methylation of Active Genes in Fungi.</title>
        <authorList>
            <consortium name="DOE Joint Genome Institute"/>
            <person name="Mondo S.J."/>
            <person name="Dannebaum R.O."/>
            <person name="Kuo R.C."/>
            <person name="Labutti K."/>
            <person name="Haridas S."/>
            <person name="Kuo A."/>
            <person name="Salamov A."/>
            <person name="Ahrendt S.R."/>
            <person name="Lipzen A."/>
            <person name="Sullivan W."/>
            <person name="Andreopoulos W.B."/>
            <person name="Clum A."/>
            <person name="Lindquist E."/>
            <person name="Daum C."/>
            <person name="Ramamoorthy G.K."/>
            <person name="Gryganskyi A."/>
            <person name="Culley D."/>
            <person name="Magnuson J.K."/>
            <person name="James T.Y."/>
            <person name="O'Malley M.A."/>
            <person name="Stajich J.E."/>
            <person name="Spatafora J.W."/>
            <person name="Visel A."/>
            <person name="Grigoriev I.V."/>
        </authorList>
    </citation>
    <scope>NUCLEOTIDE SEQUENCE [LARGE SCALE GENOMIC DNA]</scope>
    <source>
        <strain evidence="2 3">NRRL 2496</strain>
    </source>
</reference>
<gene>
    <name evidence="2" type="ORF">BCR43DRAFT_491735</name>
</gene>
<dbReference type="SUPFAM" id="SSF52113">
    <property type="entry name" value="BRCT domain"/>
    <property type="match status" value="1"/>
</dbReference>
<dbReference type="Pfam" id="PF00533">
    <property type="entry name" value="BRCT"/>
    <property type="match status" value="1"/>
</dbReference>
<comment type="caution">
    <text evidence="2">The sequence shown here is derived from an EMBL/GenBank/DDBJ whole genome shotgun (WGS) entry which is preliminary data.</text>
</comment>
<dbReference type="InterPro" id="IPR036420">
    <property type="entry name" value="BRCT_dom_sf"/>
</dbReference>
<protein>
    <recommendedName>
        <fullName evidence="1">BRCT domain-containing protein</fullName>
    </recommendedName>
</protein>
<feature type="domain" description="BRCT" evidence="1">
    <location>
        <begin position="8"/>
        <end position="102"/>
    </location>
</feature>
<evidence type="ECO:0000313" key="2">
    <source>
        <dbReference type="EMBL" id="ORY96457.1"/>
    </source>
</evidence>
<sequence>MARDKLAQHHKLFSGYSFVLMKDTMDAKQCETLQELIQLGGGRVVSCLDRGPAPQEIIVGRSMKAQEARMISFGAGKHPLVWHWIINSVGSYDLHKKQPYRAGEGKYCLP</sequence>
<dbReference type="InterPro" id="IPR001357">
    <property type="entry name" value="BRCT_dom"/>
</dbReference>
<evidence type="ECO:0000259" key="1">
    <source>
        <dbReference type="PROSITE" id="PS50172"/>
    </source>
</evidence>
<dbReference type="InParanoid" id="A0A1X2HCE7"/>